<evidence type="ECO:0000256" key="5">
    <source>
        <dbReference type="ARBA" id="ARBA00022694"/>
    </source>
</evidence>
<sequence>MEDKLNNFNNSLDFIIPYSIHPEKLIRIFRRHILDIPFIHLLRILFYREKTMILLNSDTSFYSRENQFHYFLWNYYIYELEYSLLSMWKQIYWFHSSVFWLSFDRISFIQKIRNISKQFNCIDKSLTQKCNSIHYVRYRNNLIINVDTNTELSIDFWRAFFNILWEKYFHSWLKPDRVSIINLYKNALSLLGYTIRTEKKSIAIRIQLVDYSIDTNSIIEQFCSIIPTLPLIELLAKEQFCDISGRPICKLSWTTLADSEIFGRFDRIVKNIVCYYSGCFEKKGLYQLQYVLRFSCAKTLACKHKSTIRTVWKKYGSNFATNFVFSKEIKLNSLNYWQMDSHEKKIWYLNIIQTNYLSNFLQKLKTRNSER</sequence>
<dbReference type="PANTHER" id="PTHR34811">
    <property type="entry name" value="MATURASE K"/>
    <property type="match status" value="1"/>
</dbReference>
<evidence type="ECO:0000259" key="9">
    <source>
        <dbReference type="Pfam" id="PF01824"/>
    </source>
</evidence>
<dbReference type="Pfam" id="PF01824">
    <property type="entry name" value="MatK_N"/>
    <property type="match status" value="1"/>
</dbReference>
<comment type="function">
    <text evidence="7">Usually encoded in the trnK tRNA gene intron. Probably assists in splicing its own and other chloroplast group II introns.</text>
</comment>
<dbReference type="GO" id="GO:0003723">
    <property type="term" value="F:RNA binding"/>
    <property type="evidence" value="ECO:0007669"/>
    <property type="project" value="UniProtKB-KW"/>
</dbReference>
<feature type="domain" description="Domain X" evidence="8">
    <location>
        <begin position="222"/>
        <end position="329"/>
    </location>
</feature>
<keyword evidence="5" id="KW-0819">tRNA processing</keyword>
<dbReference type="InterPro" id="IPR024937">
    <property type="entry name" value="Domain_X"/>
</dbReference>
<evidence type="ECO:0000259" key="8">
    <source>
        <dbReference type="Pfam" id="PF01348"/>
    </source>
</evidence>
<evidence type="ECO:0000256" key="1">
    <source>
        <dbReference type="ARBA" id="ARBA00004474"/>
    </source>
</evidence>
<evidence type="ECO:0000256" key="7">
    <source>
        <dbReference type="RuleBase" id="RU004226"/>
    </source>
</evidence>
<dbReference type="AlphaFoldDB" id="A0AAT9UTA2"/>
<dbReference type="GO" id="GO:0009507">
    <property type="term" value="C:chloroplast"/>
    <property type="evidence" value="ECO:0007669"/>
    <property type="project" value="InterPro"/>
</dbReference>
<keyword evidence="7 10" id="KW-0150">Chloroplast</keyword>
<evidence type="ECO:0000256" key="2">
    <source>
        <dbReference type="ARBA" id="ARBA00006621"/>
    </source>
</evidence>
<evidence type="ECO:0000256" key="3">
    <source>
        <dbReference type="ARBA" id="ARBA00022640"/>
    </source>
</evidence>
<keyword evidence="6" id="KW-0694">RNA-binding</keyword>
<proteinExistence type="inferred from homology"/>
<evidence type="ECO:0000313" key="10">
    <source>
        <dbReference type="EMBL" id="WIL06247.1"/>
    </source>
</evidence>
<keyword evidence="4" id="KW-0507">mRNA processing</keyword>
<evidence type="ECO:0000256" key="4">
    <source>
        <dbReference type="ARBA" id="ARBA00022664"/>
    </source>
</evidence>
<protein>
    <submittedName>
        <fullName evidence="10">Maturase K</fullName>
    </submittedName>
</protein>
<feature type="domain" description="Maturase MatK N-terminal" evidence="9">
    <location>
        <begin position="1"/>
        <end position="192"/>
    </location>
</feature>
<dbReference type="InterPro" id="IPR024942">
    <property type="entry name" value="Maturase_MatK_N"/>
</dbReference>
<evidence type="ECO:0000256" key="6">
    <source>
        <dbReference type="ARBA" id="ARBA00022884"/>
    </source>
</evidence>
<dbReference type="GO" id="GO:0006397">
    <property type="term" value="P:mRNA processing"/>
    <property type="evidence" value="ECO:0007669"/>
    <property type="project" value="UniProtKB-KW"/>
</dbReference>
<accession>A0AAT9UTA2</accession>
<reference evidence="10" key="2">
    <citation type="submission" date="2024-06" db="EMBL/GenBank/DDBJ databases">
        <title>The complete chloroplast genome analyse of Pallavicinia longispina.</title>
        <authorList>
            <person name="Ming S.Z."/>
            <person name="Ying F.M."/>
            <person name="Ying Y."/>
        </authorList>
    </citation>
    <scope>NUCLEOTIDE SEQUENCE</scope>
</reference>
<dbReference type="InterPro" id="IPR002866">
    <property type="entry name" value="Maturase_MatK"/>
</dbReference>
<dbReference type="EMBL" id="ON494491">
    <property type="protein sequence ID" value="WIL06247.1"/>
    <property type="molecule type" value="Genomic_DNA"/>
</dbReference>
<dbReference type="GO" id="GO:0008033">
    <property type="term" value="P:tRNA processing"/>
    <property type="evidence" value="ECO:0007669"/>
    <property type="project" value="UniProtKB-KW"/>
</dbReference>
<geneLocation type="chloroplast" evidence="10"/>
<dbReference type="PANTHER" id="PTHR34811:SF1">
    <property type="entry name" value="MATURASE K"/>
    <property type="match status" value="1"/>
</dbReference>
<keyword evidence="3 7" id="KW-0934">Plastid</keyword>
<organism evidence="10">
    <name type="scientific">Pallavicinia longispina</name>
    <dbReference type="NCBI Taxonomy" id="280536"/>
    <lineage>
        <taxon>Eukaryota</taxon>
        <taxon>Viridiplantae</taxon>
        <taxon>Streptophyta</taxon>
        <taxon>Embryophyta</taxon>
        <taxon>Marchantiophyta</taxon>
        <taxon>Jungermanniopsida</taxon>
        <taxon>Pelliidae</taxon>
        <taxon>Pallaviciniales</taxon>
        <taxon>Pallaviciniineae</taxon>
        <taxon>Pallaviciniaceae</taxon>
        <taxon>Pallavicinia</taxon>
    </lineage>
</organism>
<dbReference type="Pfam" id="PF01348">
    <property type="entry name" value="Intron_maturas2"/>
    <property type="match status" value="1"/>
</dbReference>
<reference evidence="10" key="1">
    <citation type="submission" date="2022-05" db="EMBL/GenBank/DDBJ databases">
        <authorList>
            <person name="Xin L.B."/>
        </authorList>
    </citation>
    <scope>NUCLEOTIDE SEQUENCE</scope>
</reference>
<comment type="subcellular location">
    <subcellularLocation>
        <location evidence="1">Plastid</location>
    </subcellularLocation>
</comment>
<name>A0AAT9UTA2_9MARC</name>
<comment type="similarity">
    <text evidence="2">Belongs to the intron maturase 2 family. MatK subfamily.</text>
</comment>
<gene>
    <name evidence="10" type="primary">matK</name>
</gene>